<protein>
    <submittedName>
        <fullName evidence="1">Uncharacterized protein</fullName>
    </submittedName>
</protein>
<accession>A0A3A3YWV6</accession>
<sequence length="189" mass="20330">MPEPSPTRRAAARDRVVLLAALWVLDQRRAPQVVDAAVEALLAGWDGEAVAALAALTRAEARTRLRRRLPGALAELGAELPSGREEAVSRATWLLAHEVVPDADPDPVPEVRWRVVDAALTGLVDPVDVLEVDLEPGGEPGPGLGPEEEPRLRVRLRTRRGTFSAPLLRGDPPAAAVELADRLRTWLAG</sequence>
<evidence type="ECO:0000313" key="2">
    <source>
        <dbReference type="Proteomes" id="UP000265614"/>
    </source>
</evidence>
<reference evidence="1 2" key="1">
    <citation type="submission" date="2018-09" db="EMBL/GenBank/DDBJ databases">
        <title>YIM 75000 draft genome.</title>
        <authorList>
            <person name="Tang S."/>
            <person name="Feng Y."/>
        </authorList>
    </citation>
    <scope>NUCLEOTIDE SEQUENCE [LARGE SCALE GENOMIC DNA]</scope>
    <source>
        <strain evidence="1 2">YIM 75000</strain>
    </source>
</reference>
<organism evidence="1 2">
    <name type="scientific">Vallicoccus soli</name>
    <dbReference type="NCBI Taxonomy" id="2339232"/>
    <lineage>
        <taxon>Bacteria</taxon>
        <taxon>Bacillati</taxon>
        <taxon>Actinomycetota</taxon>
        <taxon>Actinomycetes</taxon>
        <taxon>Motilibacterales</taxon>
        <taxon>Vallicoccaceae</taxon>
        <taxon>Vallicoccus</taxon>
    </lineage>
</organism>
<name>A0A3A3YWV6_9ACTN</name>
<proteinExistence type="predicted"/>
<dbReference type="RefSeq" id="WP_119950473.1">
    <property type="nucleotide sequence ID" value="NZ_QZEZ01000004.1"/>
</dbReference>
<keyword evidence="2" id="KW-1185">Reference proteome</keyword>
<dbReference type="EMBL" id="QZEZ01000004">
    <property type="protein sequence ID" value="RJK96047.1"/>
    <property type="molecule type" value="Genomic_DNA"/>
</dbReference>
<gene>
    <name evidence="1" type="ORF">D5H78_10850</name>
</gene>
<comment type="caution">
    <text evidence="1">The sequence shown here is derived from an EMBL/GenBank/DDBJ whole genome shotgun (WGS) entry which is preliminary data.</text>
</comment>
<dbReference type="Proteomes" id="UP000265614">
    <property type="component" value="Unassembled WGS sequence"/>
</dbReference>
<dbReference type="AlphaFoldDB" id="A0A3A3YWV6"/>
<evidence type="ECO:0000313" key="1">
    <source>
        <dbReference type="EMBL" id="RJK96047.1"/>
    </source>
</evidence>